<dbReference type="GeneID" id="113496479"/>
<dbReference type="InParanoid" id="A0A7E5VT54"/>
<keyword evidence="1" id="KW-0472">Membrane</keyword>
<dbReference type="AlphaFoldDB" id="A0A7E5VT54"/>
<accession>A0A7E5VT54</accession>
<feature type="transmembrane region" description="Helical" evidence="1">
    <location>
        <begin position="64"/>
        <end position="85"/>
    </location>
</feature>
<reference evidence="3" key="1">
    <citation type="submission" date="2025-08" db="UniProtKB">
        <authorList>
            <consortium name="RefSeq"/>
        </authorList>
    </citation>
    <scope>IDENTIFICATION</scope>
</reference>
<dbReference type="Proteomes" id="UP000322000">
    <property type="component" value="Chromosome 8"/>
</dbReference>
<organism evidence="2 3">
    <name type="scientific">Trichoplusia ni</name>
    <name type="common">Cabbage looper</name>
    <dbReference type="NCBI Taxonomy" id="7111"/>
    <lineage>
        <taxon>Eukaryota</taxon>
        <taxon>Metazoa</taxon>
        <taxon>Ecdysozoa</taxon>
        <taxon>Arthropoda</taxon>
        <taxon>Hexapoda</taxon>
        <taxon>Insecta</taxon>
        <taxon>Pterygota</taxon>
        <taxon>Neoptera</taxon>
        <taxon>Endopterygota</taxon>
        <taxon>Lepidoptera</taxon>
        <taxon>Glossata</taxon>
        <taxon>Ditrysia</taxon>
        <taxon>Noctuoidea</taxon>
        <taxon>Noctuidae</taxon>
        <taxon>Plusiinae</taxon>
        <taxon>Trichoplusia</taxon>
    </lineage>
</organism>
<keyword evidence="2" id="KW-1185">Reference proteome</keyword>
<evidence type="ECO:0000313" key="2">
    <source>
        <dbReference type="Proteomes" id="UP000322000"/>
    </source>
</evidence>
<evidence type="ECO:0000256" key="1">
    <source>
        <dbReference type="SAM" id="Phobius"/>
    </source>
</evidence>
<sequence>MGGIPFLPKLKRCCFCTRKLKVACLFIVIWSMLAAIHSTRILFWPACDNLYEIDGGTHYEAISYFKWLLFIINMCTLISSFAYFLGLFWGNKHTADVFMLFGFLSALAMVVHASLNILQIICSYGDTDENDEHSCTDPSDIIAHLIYFFLWCYFIMIVNSHRDNM</sequence>
<dbReference type="OrthoDB" id="7354947at2759"/>
<dbReference type="KEGG" id="tnl:113496479"/>
<protein>
    <submittedName>
        <fullName evidence="3">Uncharacterized protein LOC113496479</fullName>
    </submittedName>
</protein>
<dbReference type="RefSeq" id="XP_026731520.1">
    <property type="nucleotide sequence ID" value="XM_026875719.1"/>
</dbReference>
<keyword evidence="1" id="KW-1133">Transmembrane helix</keyword>
<feature type="transmembrane region" description="Helical" evidence="1">
    <location>
        <begin position="141"/>
        <end position="159"/>
    </location>
</feature>
<name>A0A7E5VT54_TRINI</name>
<evidence type="ECO:0000313" key="3">
    <source>
        <dbReference type="RefSeq" id="XP_026731520.1"/>
    </source>
</evidence>
<keyword evidence="1" id="KW-0812">Transmembrane</keyword>
<proteinExistence type="predicted"/>
<gene>
    <name evidence="3" type="primary">LOC113496479</name>
</gene>
<feature type="transmembrane region" description="Helical" evidence="1">
    <location>
        <begin position="97"/>
        <end position="121"/>
    </location>
</feature>
<feature type="transmembrane region" description="Helical" evidence="1">
    <location>
        <begin position="20"/>
        <end position="44"/>
    </location>
</feature>